<evidence type="ECO:0000313" key="2">
    <source>
        <dbReference type="Proteomes" id="UP001050975"/>
    </source>
</evidence>
<dbReference type="RefSeq" id="WP_226588101.1">
    <property type="nucleotide sequence ID" value="NZ_BLAY01000129.1"/>
</dbReference>
<dbReference type="EMBL" id="BLAY01000129">
    <property type="protein sequence ID" value="GET41640.1"/>
    <property type="molecule type" value="Genomic_DNA"/>
</dbReference>
<accession>A0AAV3XKR4</accession>
<reference evidence="1" key="1">
    <citation type="submission" date="2019-10" db="EMBL/GenBank/DDBJ databases">
        <title>Draft genome sequece of Microseira wollei NIES-4236.</title>
        <authorList>
            <person name="Yamaguchi H."/>
            <person name="Suzuki S."/>
            <person name="Kawachi M."/>
        </authorList>
    </citation>
    <scope>NUCLEOTIDE SEQUENCE</scope>
    <source>
        <strain evidence="1">NIES-4236</strain>
    </source>
</reference>
<name>A0AAV3XKR4_9CYAN</name>
<dbReference type="Proteomes" id="UP001050975">
    <property type="component" value="Unassembled WGS sequence"/>
</dbReference>
<sequence>MIILAASTIMLSRLVFDIYANNKTNDGSASVGLIEVQILVADETGQPINNAEILFFKSENTPVQSTDSQGYVKIEIPQHSASDVIVRKQGFLAIKETLKSSDKENMGKIYILRKNNQVLRGLGQGSNSNASQN</sequence>
<evidence type="ECO:0000313" key="1">
    <source>
        <dbReference type="EMBL" id="GET41640.1"/>
    </source>
</evidence>
<dbReference type="AlphaFoldDB" id="A0AAV3XKR4"/>
<evidence type="ECO:0008006" key="3">
    <source>
        <dbReference type="Google" id="ProtNLM"/>
    </source>
</evidence>
<organism evidence="1 2">
    <name type="scientific">Microseira wollei NIES-4236</name>
    <dbReference type="NCBI Taxonomy" id="2530354"/>
    <lineage>
        <taxon>Bacteria</taxon>
        <taxon>Bacillati</taxon>
        <taxon>Cyanobacteriota</taxon>
        <taxon>Cyanophyceae</taxon>
        <taxon>Oscillatoriophycideae</taxon>
        <taxon>Aerosakkonematales</taxon>
        <taxon>Aerosakkonemataceae</taxon>
        <taxon>Microseira</taxon>
    </lineage>
</organism>
<proteinExistence type="predicted"/>
<comment type="caution">
    <text evidence="1">The sequence shown here is derived from an EMBL/GenBank/DDBJ whole genome shotgun (WGS) entry which is preliminary data.</text>
</comment>
<gene>
    <name evidence="1" type="ORF">MiSe_64530</name>
</gene>
<keyword evidence="2" id="KW-1185">Reference proteome</keyword>
<protein>
    <recommendedName>
        <fullName evidence="3">Carboxypeptidase regulatory-like domain-containing protein</fullName>
    </recommendedName>
</protein>